<dbReference type="AlphaFoldDB" id="A0AAV1QBQ3"/>
<feature type="compositionally biased region" description="Polar residues" evidence="2">
    <location>
        <begin position="258"/>
        <end position="268"/>
    </location>
</feature>
<evidence type="ECO:0000313" key="3">
    <source>
        <dbReference type="EMBL" id="CAK6980464.1"/>
    </source>
</evidence>
<feature type="compositionally biased region" description="Basic and acidic residues" evidence="2">
    <location>
        <begin position="321"/>
        <end position="331"/>
    </location>
</feature>
<sequence length="364" mass="42470">MATNHNMPTTVTELSKILQAEREQRKAEQQRATKREKELRAEMDQMREAITNQETIKYKALERERDASLREAEHLKLKLSALREIGSTYVDEAAERERLRQQRDDLQKEVEQLKSQVHREKEVHAERQLRDSEREKTLLRQIAELKEQIRTERDECTDSFVPKIKALEREIMLLKAICGHDNDEETSEDSCENNKADDNEEVTSTQEEKDEEQLNVPDERSEAAATSVTNLEASESQIEVSGEVIDQQERYQADESEGTTQNYETSQIKVWGEGIKQERNQTDESEATTQNWATFPQAVDDELNQQLSEREEEEEEEEEESVAKDSEESHLIEQAGGSVQTPKKKRKGWKKFIYYIQPWHCGRK</sequence>
<evidence type="ECO:0000256" key="2">
    <source>
        <dbReference type="SAM" id="MobiDB-lite"/>
    </source>
</evidence>
<feature type="compositionally biased region" description="Polar residues" evidence="2">
    <location>
        <begin position="224"/>
        <end position="239"/>
    </location>
</feature>
<keyword evidence="1" id="KW-0175">Coiled coil</keyword>
<feature type="region of interest" description="Disordered" evidence="2">
    <location>
        <begin position="182"/>
        <end position="346"/>
    </location>
</feature>
<evidence type="ECO:0000313" key="4">
    <source>
        <dbReference type="Proteomes" id="UP001314229"/>
    </source>
</evidence>
<feature type="compositionally biased region" description="Acidic residues" evidence="2">
    <location>
        <begin position="310"/>
        <end position="320"/>
    </location>
</feature>
<accession>A0AAV1QBQ3</accession>
<reference evidence="3 4" key="1">
    <citation type="submission" date="2024-01" db="EMBL/GenBank/DDBJ databases">
        <authorList>
            <person name="Alioto T."/>
            <person name="Alioto T."/>
            <person name="Gomez Garrido J."/>
        </authorList>
    </citation>
    <scope>NUCLEOTIDE SEQUENCE [LARGE SCALE GENOMIC DNA]</scope>
</reference>
<gene>
    <name evidence="3" type="ORF">FSCOSCO3_A037166</name>
</gene>
<name>A0AAV1QBQ3_SCOSC</name>
<comment type="caution">
    <text evidence="3">The sequence shown here is derived from an EMBL/GenBank/DDBJ whole genome shotgun (WGS) entry which is preliminary data.</text>
</comment>
<keyword evidence="4" id="KW-1185">Reference proteome</keyword>
<feature type="compositionally biased region" description="Acidic residues" evidence="2">
    <location>
        <begin position="182"/>
        <end position="191"/>
    </location>
</feature>
<organism evidence="3 4">
    <name type="scientific">Scomber scombrus</name>
    <name type="common">Atlantic mackerel</name>
    <name type="synonym">Scomber vernalis</name>
    <dbReference type="NCBI Taxonomy" id="13677"/>
    <lineage>
        <taxon>Eukaryota</taxon>
        <taxon>Metazoa</taxon>
        <taxon>Chordata</taxon>
        <taxon>Craniata</taxon>
        <taxon>Vertebrata</taxon>
        <taxon>Euteleostomi</taxon>
        <taxon>Actinopterygii</taxon>
        <taxon>Neopterygii</taxon>
        <taxon>Teleostei</taxon>
        <taxon>Neoteleostei</taxon>
        <taxon>Acanthomorphata</taxon>
        <taxon>Pelagiaria</taxon>
        <taxon>Scombriformes</taxon>
        <taxon>Scombridae</taxon>
        <taxon>Scomber</taxon>
    </lineage>
</organism>
<feature type="coiled-coil region" evidence="1">
    <location>
        <begin position="11"/>
        <end position="155"/>
    </location>
</feature>
<protein>
    <submittedName>
        <fullName evidence="3">Trichohyalin-like</fullName>
    </submittedName>
</protein>
<evidence type="ECO:0000256" key="1">
    <source>
        <dbReference type="SAM" id="Coils"/>
    </source>
</evidence>
<dbReference type="Proteomes" id="UP001314229">
    <property type="component" value="Unassembled WGS sequence"/>
</dbReference>
<dbReference type="EMBL" id="CAWUFR010000690">
    <property type="protein sequence ID" value="CAK6980464.1"/>
    <property type="molecule type" value="Genomic_DNA"/>
</dbReference>
<proteinExistence type="predicted"/>